<dbReference type="Gene3D" id="3.30.428.10">
    <property type="entry name" value="HIT-like"/>
    <property type="match status" value="1"/>
</dbReference>
<dbReference type="PROSITE" id="PS00892">
    <property type="entry name" value="HIT_1"/>
    <property type="match status" value="1"/>
</dbReference>
<dbReference type="PANTHER" id="PTHR23089">
    <property type="entry name" value="HISTIDINE TRIAD HIT PROTEIN"/>
    <property type="match status" value="1"/>
</dbReference>
<evidence type="ECO:0000256" key="2">
    <source>
        <dbReference type="PIRSR" id="PIRSR601310-3"/>
    </source>
</evidence>
<dbReference type="PRINTS" id="PR00332">
    <property type="entry name" value="HISTRIAD"/>
</dbReference>
<proteinExistence type="predicted"/>
<feature type="domain" description="HIT" evidence="4">
    <location>
        <begin position="5"/>
        <end position="114"/>
    </location>
</feature>
<organism evidence="5 6">
    <name type="scientific">Citroniella saccharovorans</name>
    <dbReference type="NCBI Taxonomy" id="2053367"/>
    <lineage>
        <taxon>Bacteria</taxon>
        <taxon>Bacillati</taxon>
        <taxon>Bacillota</taxon>
        <taxon>Tissierellia</taxon>
        <taxon>Tissierellales</taxon>
        <taxon>Peptoniphilaceae</taxon>
        <taxon>Citroniella</taxon>
    </lineage>
</organism>
<evidence type="ECO:0000313" key="6">
    <source>
        <dbReference type="Proteomes" id="UP001357733"/>
    </source>
</evidence>
<evidence type="ECO:0000256" key="3">
    <source>
        <dbReference type="PROSITE-ProRule" id="PRU00464"/>
    </source>
</evidence>
<evidence type="ECO:0000313" key="5">
    <source>
        <dbReference type="EMBL" id="MEB3429917.1"/>
    </source>
</evidence>
<accession>A0AAW9MZ53</accession>
<dbReference type="PROSITE" id="PS51084">
    <property type="entry name" value="HIT_2"/>
    <property type="match status" value="1"/>
</dbReference>
<dbReference type="GO" id="GO:0003824">
    <property type="term" value="F:catalytic activity"/>
    <property type="evidence" value="ECO:0007669"/>
    <property type="project" value="InterPro"/>
</dbReference>
<keyword evidence="6" id="KW-1185">Reference proteome</keyword>
<feature type="short sequence motif" description="Histidine triad motif" evidence="2 3">
    <location>
        <begin position="98"/>
        <end position="102"/>
    </location>
</feature>
<dbReference type="InterPro" id="IPR036265">
    <property type="entry name" value="HIT-like_sf"/>
</dbReference>
<feature type="active site" description="Tele-AMP-histidine intermediate" evidence="1">
    <location>
        <position position="100"/>
    </location>
</feature>
<reference evidence="5 6" key="1">
    <citation type="submission" date="2024-01" db="EMBL/GenBank/DDBJ databases">
        <title>Complete genome sequence of Citroniella saccharovorans strain M6.X9, isolated from human fecal sample.</title>
        <authorList>
            <person name="Cheng G."/>
            <person name="Westerholm M."/>
            <person name="Schnurer A."/>
        </authorList>
    </citation>
    <scope>NUCLEOTIDE SEQUENCE [LARGE SCALE GENOMIC DNA]</scope>
    <source>
        <strain evidence="5 6">DSM 29873</strain>
    </source>
</reference>
<dbReference type="InterPro" id="IPR019808">
    <property type="entry name" value="Histidine_triad_CS"/>
</dbReference>
<gene>
    <name evidence="5" type="ORF">VLK81_07840</name>
</gene>
<dbReference type="RefSeq" id="WP_324620071.1">
    <property type="nucleotide sequence ID" value="NZ_JAYKOT010000003.1"/>
</dbReference>
<dbReference type="Pfam" id="PF11969">
    <property type="entry name" value="DcpS_C"/>
    <property type="match status" value="1"/>
</dbReference>
<dbReference type="CDD" id="cd01276">
    <property type="entry name" value="PKCI_related"/>
    <property type="match status" value="1"/>
</dbReference>
<sequence length="114" mass="12976">MEDCIFCKIASGEIKSDIIYEDDKMIFFNDLNPTAPIHFLAVPKKHIRSLNELEKEDLNLIGEILFKIKEYAEKEGFAENGYRVVNNCGEDGLQSIKHIHFHVLAGKKLAWPAG</sequence>
<comment type="caution">
    <text evidence="5">The sequence shown here is derived from an EMBL/GenBank/DDBJ whole genome shotgun (WGS) entry which is preliminary data.</text>
</comment>
<dbReference type="InterPro" id="IPR011146">
    <property type="entry name" value="HIT-like"/>
</dbReference>
<evidence type="ECO:0000259" key="4">
    <source>
        <dbReference type="PROSITE" id="PS51084"/>
    </source>
</evidence>
<dbReference type="AlphaFoldDB" id="A0AAW9MZ53"/>
<dbReference type="SUPFAM" id="SSF54197">
    <property type="entry name" value="HIT-like"/>
    <property type="match status" value="1"/>
</dbReference>
<dbReference type="Proteomes" id="UP001357733">
    <property type="component" value="Unassembled WGS sequence"/>
</dbReference>
<dbReference type="EMBL" id="JAYKOT010000003">
    <property type="protein sequence ID" value="MEB3429917.1"/>
    <property type="molecule type" value="Genomic_DNA"/>
</dbReference>
<evidence type="ECO:0000256" key="1">
    <source>
        <dbReference type="PIRSR" id="PIRSR601310-1"/>
    </source>
</evidence>
<protein>
    <submittedName>
        <fullName evidence="5">Histidine triad nucleotide-binding protein</fullName>
    </submittedName>
</protein>
<name>A0AAW9MZ53_9FIRM</name>
<dbReference type="InterPro" id="IPR001310">
    <property type="entry name" value="Histidine_triad_HIT"/>
</dbReference>